<dbReference type="PANTHER" id="PTHR12730:SF0">
    <property type="entry name" value="PROTEIN SDA1 HOMOLOG"/>
    <property type="match status" value="1"/>
</dbReference>
<keyword evidence="1" id="KW-0653">Protein transport</keyword>
<name>A0AAN9F902_CLITE</name>
<evidence type="ECO:0000259" key="5">
    <source>
        <dbReference type="Pfam" id="PF21638"/>
    </source>
</evidence>
<feature type="coiled-coil region" evidence="2">
    <location>
        <begin position="252"/>
        <end position="279"/>
    </location>
</feature>
<keyword evidence="2" id="KW-0175">Coiled coil</keyword>
<reference evidence="6 7" key="1">
    <citation type="submission" date="2024-01" db="EMBL/GenBank/DDBJ databases">
        <title>The genomes of 5 underutilized Papilionoideae crops provide insights into root nodulation and disease resistance.</title>
        <authorList>
            <person name="Yuan L."/>
        </authorList>
    </citation>
    <scope>NUCLEOTIDE SEQUENCE [LARGE SCALE GENOMIC DNA]</scope>
    <source>
        <strain evidence="6">LY-2023</strain>
        <tissue evidence="6">Leaf</tissue>
    </source>
</reference>
<dbReference type="Pfam" id="PF21638">
    <property type="entry name" value="SDA1_C"/>
    <property type="match status" value="1"/>
</dbReference>
<evidence type="ECO:0000259" key="4">
    <source>
        <dbReference type="Pfam" id="PF08158"/>
    </source>
</evidence>
<keyword evidence="1" id="KW-0813">Transport</keyword>
<dbReference type="AlphaFoldDB" id="A0AAN9F902"/>
<organism evidence="6 7">
    <name type="scientific">Clitoria ternatea</name>
    <name type="common">Butterfly pea</name>
    <dbReference type="NCBI Taxonomy" id="43366"/>
    <lineage>
        <taxon>Eukaryota</taxon>
        <taxon>Viridiplantae</taxon>
        <taxon>Streptophyta</taxon>
        <taxon>Embryophyta</taxon>
        <taxon>Tracheophyta</taxon>
        <taxon>Spermatophyta</taxon>
        <taxon>Magnoliopsida</taxon>
        <taxon>eudicotyledons</taxon>
        <taxon>Gunneridae</taxon>
        <taxon>Pentapetalae</taxon>
        <taxon>rosids</taxon>
        <taxon>fabids</taxon>
        <taxon>Fabales</taxon>
        <taxon>Fabaceae</taxon>
        <taxon>Papilionoideae</taxon>
        <taxon>50 kb inversion clade</taxon>
        <taxon>NPAAA clade</taxon>
        <taxon>indigoferoid/millettioid clade</taxon>
        <taxon>Phaseoleae</taxon>
        <taxon>Clitoria</taxon>
    </lineage>
</organism>
<dbReference type="GO" id="GO:0005730">
    <property type="term" value="C:nucleolus"/>
    <property type="evidence" value="ECO:0007669"/>
    <property type="project" value="UniProtKB-SubCell"/>
</dbReference>
<feature type="compositionally biased region" description="Basic and acidic residues" evidence="3">
    <location>
        <begin position="618"/>
        <end position="628"/>
    </location>
</feature>
<dbReference type="PANTHER" id="PTHR12730">
    <property type="entry name" value="HSDA/SDA1-RELATED"/>
    <property type="match status" value="1"/>
</dbReference>
<comment type="similarity">
    <text evidence="1">Belongs to the SDA1 family.</text>
</comment>
<sequence>MKCDSGGYEAELVLLQKQFESLLELCDEQGKLEYSISARVAHDLGERALFLAHVAPFYPNHLAHFPTKLADLLRRRARKLPSGLRFLLARALILLVNRKIVRVPDTLSLFMDLQTLGDSRLKVIAFRHVVHSIRRHHADYADLQNLLFNMLLQNQDTPSSPAQEELALRALLTLCELHRRKVWFDDTTADAICTASLYSAPKIMITALSFLLGYEKIEHNDDGGDDDDDSTIDDEITLSRETLYKANHQGTAASKKKKKAKLQRVIRSMKKQQRRASQQSNNSHYSPLNCLKDAWAFAMELFNRLKTCHERYEVKMMMMKVIALTIGLHRLILPGFYSFLQIYIQPYQRDITNLLAVTAQSCHDKVPPQVVEPLFKKIVERFVHDHSRPEAIAVGLSAVREICMRMPLLMNADLLQDLALYKKSHEKAVSTAARSLIALFREVSPQLLVKKDRGRPIDPKARPMAYGKINVLTDVPGAELLQIIDNDDEQESGKSDDSVCSDSDNDQENGQKRVNDEHETKDDHFISEDEYERGCDYETDGSDVEDYVEGMKDDLEDIEEADEVSECKEDDGVEAKSAMEEASKKRKFADLSGPLMIADSSLRALKKLAGTTGGDDQPESKDGILSEKEDFKRINELKVHEKRKKHSKEERLARVRAGREERGKYQARTAVKQKKTGGLSNRQKERKKRMPLAAKRDQVARSRIVKTKKNQCSAKQFRGRKAWK</sequence>
<evidence type="ECO:0000256" key="1">
    <source>
        <dbReference type="RuleBase" id="RU365057"/>
    </source>
</evidence>
<feature type="region of interest" description="Disordered" evidence="3">
    <location>
        <begin position="488"/>
        <end position="526"/>
    </location>
</feature>
<dbReference type="InterPro" id="IPR016024">
    <property type="entry name" value="ARM-type_fold"/>
</dbReference>
<feature type="compositionally biased region" description="Basic and acidic residues" evidence="3">
    <location>
        <begin position="509"/>
        <end position="526"/>
    </location>
</feature>
<comment type="caution">
    <text evidence="6">The sequence shown here is derived from an EMBL/GenBank/DDBJ whole genome shotgun (WGS) entry which is preliminary data.</text>
</comment>
<dbReference type="InterPro" id="IPR027312">
    <property type="entry name" value="Sda1"/>
</dbReference>
<comment type="subcellular location">
    <subcellularLocation>
        <location evidence="1">Nucleus</location>
        <location evidence="1">Nucleolus</location>
    </subcellularLocation>
</comment>
<feature type="region of interest" description="Disordered" evidence="3">
    <location>
        <begin position="636"/>
        <end position="724"/>
    </location>
</feature>
<evidence type="ECO:0000256" key="3">
    <source>
        <dbReference type="SAM" id="MobiDB-lite"/>
    </source>
</evidence>
<gene>
    <name evidence="6" type="ORF">RJT34_26287</name>
</gene>
<feature type="domain" description="SDA1 C-terminal" evidence="5">
    <location>
        <begin position="677"/>
        <end position="722"/>
    </location>
</feature>
<dbReference type="Pfam" id="PF08158">
    <property type="entry name" value="SDA1_HEAT"/>
    <property type="match status" value="1"/>
</dbReference>
<dbReference type="EMBL" id="JAYKXN010000007">
    <property type="protein sequence ID" value="KAK7270830.1"/>
    <property type="molecule type" value="Genomic_DNA"/>
</dbReference>
<evidence type="ECO:0000313" key="6">
    <source>
        <dbReference type="EMBL" id="KAK7270830.1"/>
    </source>
</evidence>
<feature type="domain" description="SDA1 N-terminal" evidence="4">
    <location>
        <begin position="50"/>
        <end position="424"/>
    </location>
</feature>
<keyword evidence="7" id="KW-1185">Reference proteome</keyword>
<keyword evidence="1" id="KW-0690">Ribosome biogenesis</keyword>
<evidence type="ECO:0000313" key="7">
    <source>
        <dbReference type="Proteomes" id="UP001359559"/>
    </source>
</evidence>
<dbReference type="InterPro" id="IPR048292">
    <property type="entry name" value="SDA1_C"/>
</dbReference>
<evidence type="ECO:0000256" key="2">
    <source>
        <dbReference type="SAM" id="Coils"/>
    </source>
</evidence>
<feature type="region of interest" description="Disordered" evidence="3">
    <location>
        <begin position="609"/>
        <end position="628"/>
    </location>
</feature>
<dbReference type="GO" id="GO:0000055">
    <property type="term" value="P:ribosomal large subunit export from nucleus"/>
    <property type="evidence" value="ECO:0007669"/>
    <property type="project" value="UniProtKB-UniRule"/>
</dbReference>
<dbReference type="Proteomes" id="UP001359559">
    <property type="component" value="Unassembled WGS sequence"/>
</dbReference>
<keyword evidence="1" id="KW-0539">Nucleus</keyword>
<feature type="compositionally biased region" description="Basic and acidic residues" evidence="3">
    <location>
        <begin position="647"/>
        <end position="664"/>
    </location>
</feature>
<comment type="function">
    <text evidence="1">Required for 60S pre-ribosomal subunits export to the cytoplasm.</text>
</comment>
<dbReference type="GO" id="GO:0015031">
    <property type="term" value="P:protein transport"/>
    <property type="evidence" value="ECO:0007669"/>
    <property type="project" value="UniProtKB-KW"/>
</dbReference>
<accession>A0AAN9F902</accession>
<dbReference type="InterPro" id="IPR012977">
    <property type="entry name" value="SDA1_N"/>
</dbReference>
<protein>
    <recommendedName>
        <fullName evidence="1">Protein SDA1</fullName>
    </recommendedName>
</protein>
<dbReference type="GO" id="GO:0042273">
    <property type="term" value="P:ribosomal large subunit biogenesis"/>
    <property type="evidence" value="ECO:0007669"/>
    <property type="project" value="UniProtKB-UniRule"/>
</dbReference>
<dbReference type="SUPFAM" id="SSF48371">
    <property type="entry name" value="ARM repeat"/>
    <property type="match status" value="1"/>
</dbReference>
<proteinExistence type="inferred from homology"/>